<dbReference type="Gene3D" id="3.90.180.10">
    <property type="entry name" value="Medium-chain alcohol dehydrogenases, catalytic domain"/>
    <property type="match status" value="1"/>
</dbReference>
<dbReference type="InterPro" id="IPR011032">
    <property type="entry name" value="GroES-like_sf"/>
</dbReference>
<dbReference type="Proteomes" id="UP000198741">
    <property type="component" value="Chromosome I"/>
</dbReference>
<dbReference type="PANTHER" id="PTHR43880:SF12">
    <property type="entry name" value="ALCOHOL DEHYDROGENASE CLASS-3"/>
    <property type="match status" value="1"/>
</dbReference>
<protein>
    <submittedName>
        <fullName evidence="9">S-(Hydroxymethyl)glutathione dehydrogenase / alcohol dehydrogenase</fullName>
    </submittedName>
</protein>
<dbReference type="GO" id="GO:0005829">
    <property type="term" value="C:cytosol"/>
    <property type="evidence" value="ECO:0007669"/>
    <property type="project" value="TreeGrafter"/>
</dbReference>
<evidence type="ECO:0000313" key="10">
    <source>
        <dbReference type="Proteomes" id="UP000198741"/>
    </source>
</evidence>
<dbReference type="GO" id="GO:0008270">
    <property type="term" value="F:zinc ion binding"/>
    <property type="evidence" value="ECO:0007669"/>
    <property type="project" value="InterPro"/>
</dbReference>
<feature type="domain" description="Enoyl reductase (ER)" evidence="8">
    <location>
        <begin position="10"/>
        <end position="362"/>
    </location>
</feature>
<dbReference type="InterPro" id="IPR013149">
    <property type="entry name" value="ADH-like_C"/>
</dbReference>
<dbReference type="RefSeq" id="WP_090478018.1">
    <property type="nucleotide sequence ID" value="NZ_LT629710.1"/>
</dbReference>
<evidence type="ECO:0000259" key="8">
    <source>
        <dbReference type="SMART" id="SM00829"/>
    </source>
</evidence>
<dbReference type="EMBL" id="LT629710">
    <property type="protein sequence ID" value="SDP25772.1"/>
    <property type="molecule type" value="Genomic_DNA"/>
</dbReference>
<proteinExistence type="inferred from homology"/>
<organism evidence="9 10">
    <name type="scientific">Nakamurella panacisegetis</name>
    <dbReference type="NCBI Taxonomy" id="1090615"/>
    <lineage>
        <taxon>Bacteria</taxon>
        <taxon>Bacillati</taxon>
        <taxon>Actinomycetota</taxon>
        <taxon>Actinomycetes</taxon>
        <taxon>Nakamurellales</taxon>
        <taxon>Nakamurellaceae</taxon>
        <taxon>Nakamurella</taxon>
    </lineage>
</organism>
<evidence type="ECO:0000256" key="1">
    <source>
        <dbReference type="ARBA" id="ARBA00001947"/>
    </source>
</evidence>
<dbReference type="InterPro" id="IPR013154">
    <property type="entry name" value="ADH-like_N"/>
</dbReference>
<dbReference type="CDD" id="cd08279">
    <property type="entry name" value="Zn_ADH_class_III"/>
    <property type="match status" value="1"/>
</dbReference>
<keyword evidence="3 7" id="KW-0479">Metal-binding</keyword>
<sequence>MLAAVLHQAKSKLTIQDVELDPPGPGEVLVKVEAAGICHTDQHYISGDLSCLLPAVVGHEGAGRIESVGPGVTRFEAGQRVCMTWRPRCGECHFCVTGYPAMCERAVVQSRFGGLLDGTSRLHGGGSTIHHLLGVSCFAQYAVVSERAVVAVPDDIPSEIAAIAGCAVITGVGAVLNVIGACAGRSIAIFGAGGVGLSAVMGAKLSGANPIIVVDVVADRLAAARTLGATAVINAGESDVGPELASLVPEGLDFAIEAVGRGDTLAAAFACLRPRGTMVAVGLGHQDAVVPVPLNQLVQREKRVVGSLYGSSNPVVDLPRLFDLYRAGRLPLDLLLGQRYRLDEVNQAYADLASGVVGRGVLLPWSI</sequence>
<dbReference type="OrthoDB" id="334894at2"/>
<keyword evidence="4 7" id="KW-0862">Zinc</keyword>
<gene>
    <name evidence="9" type="ORF">SAMN04515671_3445</name>
</gene>
<name>A0A1H0R8B5_9ACTN</name>
<comment type="similarity">
    <text evidence="2 7">Belongs to the zinc-containing alcohol dehydrogenase family.</text>
</comment>
<evidence type="ECO:0000256" key="4">
    <source>
        <dbReference type="ARBA" id="ARBA00022833"/>
    </source>
</evidence>
<dbReference type="FunFam" id="3.40.50.720:FF:000003">
    <property type="entry name" value="S-(hydroxymethyl)glutathione dehydrogenase"/>
    <property type="match status" value="1"/>
</dbReference>
<dbReference type="Gene3D" id="3.40.50.720">
    <property type="entry name" value="NAD(P)-binding Rossmann-like Domain"/>
    <property type="match status" value="1"/>
</dbReference>
<dbReference type="InterPro" id="IPR036291">
    <property type="entry name" value="NAD(P)-bd_dom_sf"/>
</dbReference>
<dbReference type="GO" id="GO:0046294">
    <property type="term" value="P:formaldehyde catabolic process"/>
    <property type="evidence" value="ECO:0007669"/>
    <property type="project" value="TreeGrafter"/>
</dbReference>
<evidence type="ECO:0000256" key="5">
    <source>
        <dbReference type="ARBA" id="ARBA00023002"/>
    </source>
</evidence>
<accession>A0A1H0R8B5</accession>
<dbReference type="GO" id="GO:0051903">
    <property type="term" value="F:S-(hydroxymethyl)glutathione dehydrogenase [NAD(P)+] activity"/>
    <property type="evidence" value="ECO:0007669"/>
    <property type="project" value="TreeGrafter"/>
</dbReference>
<dbReference type="SUPFAM" id="SSF51735">
    <property type="entry name" value="NAD(P)-binding Rossmann-fold domains"/>
    <property type="match status" value="1"/>
</dbReference>
<dbReference type="Pfam" id="PF08240">
    <property type="entry name" value="ADH_N"/>
    <property type="match status" value="1"/>
</dbReference>
<dbReference type="PANTHER" id="PTHR43880">
    <property type="entry name" value="ALCOHOL DEHYDROGENASE"/>
    <property type="match status" value="1"/>
</dbReference>
<evidence type="ECO:0000256" key="6">
    <source>
        <dbReference type="ARBA" id="ARBA00023027"/>
    </source>
</evidence>
<evidence type="ECO:0000256" key="2">
    <source>
        <dbReference type="ARBA" id="ARBA00008072"/>
    </source>
</evidence>
<keyword evidence="5" id="KW-0560">Oxidoreductase</keyword>
<reference evidence="9 10" key="1">
    <citation type="submission" date="2016-10" db="EMBL/GenBank/DDBJ databases">
        <authorList>
            <person name="de Groot N.N."/>
        </authorList>
    </citation>
    <scope>NUCLEOTIDE SEQUENCE [LARGE SCALE GENOMIC DNA]</scope>
    <source>
        <strain evidence="10">P4-7,KCTC 19426,CECT 7604</strain>
    </source>
</reference>
<dbReference type="SUPFAM" id="SSF50129">
    <property type="entry name" value="GroES-like"/>
    <property type="match status" value="2"/>
</dbReference>
<keyword evidence="6" id="KW-0520">NAD</keyword>
<dbReference type="AlphaFoldDB" id="A0A1H0R8B5"/>
<dbReference type="Pfam" id="PF00107">
    <property type="entry name" value="ADH_zinc_N"/>
    <property type="match status" value="1"/>
</dbReference>
<evidence type="ECO:0000313" key="9">
    <source>
        <dbReference type="EMBL" id="SDP25772.1"/>
    </source>
</evidence>
<evidence type="ECO:0000256" key="3">
    <source>
        <dbReference type="ARBA" id="ARBA00022723"/>
    </source>
</evidence>
<dbReference type="PROSITE" id="PS00059">
    <property type="entry name" value="ADH_ZINC"/>
    <property type="match status" value="1"/>
</dbReference>
<dbReference type="InterPro" id="IPR002328">
    <property type="entry name" value="ADH_Zn_CS"/>
</dbReference>
<dbReference type="InterPro" id="IPR020843">
    <property type="entry name" value="ER"/>
</dbReference>
<keyword evidence="10" id="KW-1185">Reference proteome</keyword>
<comment type="cofactor">
    <cofactor evidence="1 7">
        <name>Zn(2+)</name>
        <dbReference type="ChEBI" id="CHEBI:29105"/>
    </cofactor>
</comment>
<dbReference type="STRING" id="1090615.SAMN04515671_3445"/>
<evidence type="ECO:0000256" key="7">
    <source>
        <dbReference type="RuleBase" id="RU361277"/>
    </source>
</evidence>
<dbReference type="SMART" id="SM00829">
    <property type="entry name" value="PKS_ER"/>
    <property type="match status" value="1"/>
</dbReference>